<dbReference type="AlphaFoldDB" id="A0A2Y9BAZ6"/>
<proteinExistence type="predicted"/>
<dbReference type="GO" id="GO:0003700">
    <property type="term" value="F:DNA-binding transcription factor activity"/>
    <property type="evidence" value="ECO:0007669"/>
    <property type="project" value="InterPro"/>
</dbReference>
<evidence type="ECO:0000313" key="6">
    <source>
        <dbReference type="Proteomes" id="UP000245845"/>
    </source>
</evidence>
<feature type="domain" description="HTH araC/xylS-type" evidence="4">
    <location>
        <begin position="180"/>
        <end position="278"/>
    </location>
</feature>
<dbReference type="GO" id="GO:0043565">
    <property type="term" value="F:sequence-specific DNA binding"/>
    <property type="evidence" value="ECO:0007669"/>
    <property type="project" value="InterPro"/>
</dbReference>
<dbReference type="Proteomes" id="UP000245845">
    <property type="component" value="Unassembled WGS sequence"/>
</dbReference>
<dbReference type="InterPro" id="IPR018060">
    <property type="entry name" value="HTH_AraC"/>
</dbReference>
<protein>
    <submittedName>
        <fullName evidence="5">AraC-like DNA-binding protein</fullName>
    </submittedName>
</protein>
<dbReference type="CDD" id="cd02208">
    <property type="entry name" value="cupin_RmlC-like"/>
    <property type="match status" value="1"/>
</dbReference>
<evidence type="ECO:0000256" key="3">
    <source>
        <dbReference type="ARBA" id="ARBA00023163"/>
    </source>
</evidence>
<keyword evidence="2 5" id="KW-0238">DNA-binding</keyword>
<dbReference type="OrthoDB" id="2112176at2"/>
<dbReference type="InterPro" id="IPR014710">
    <property type="entry name" value="RmlC-like_jellyroll"/>
</dbReference>
<keyword evidence="1" id="KW-0805">Transcription regulation</keyword>
<evidence type="ECO:0000313" key="5">
    <source>
        <dbReference type="EMBL" id="PWJ31413.1"/>
    </source>
</evidence>
<keyword evidence="3" id="KW-0804">Transcription</keyword>
<gene>
    <name evidence="5" type="ORF">A8806_102269</name>
</gene>
<reference evidence="5 6" key="1">
    <citation type="submission" date="2018-05" db="EMBL/GenBank/DDBJ databases">
        <title>The Hungate 1000. A catalogue of reference genomes from the rumen microbiome.</title>
        <authorList>
            <person name="Kelly W."/>
        </authorList>
    </citation>
    <scope>NUCLEOTIDE SEQUENCE [LARGE SCALE GENOMIC DNA]</scope>
    <source>
        <strain evidence="5 6">NLAE-zl-C242</strain>
    </source>
</reference>
<dbReference type="InterPro" id="IPR011051">
    <property type="entry name" value="RmlC_Cupin_sf"/>
</dbReference>
<dbReference type="Gene3D" id="2.60.120.10">
    <property type="entry name" value="Jelly Rolls"/>
    <property type="match status" value="1"/>
</dbReference>
<dbReference type="Pfam" id="PF12833">
    <property type="entry name" value="HTH_18"/>
    <property type="match status" value="1"/>
</dbReference>
<sequence>MESKEVRHEIVFSNADIDVRFYLSADDGGYVPPHWHDHIEMIYMLEGEIQIHCETREIHVKAGELIVLNSKEIHSIWSTKNQALVLQVSDKILEKYVPDYELLQFQAVPGPMSPAEATKMERLKKICHDMYVIYEVRPDGYLLKFNSLLYDLLFSLVHSYSIKLVEKEVSRNQKNREKMKEILTFLDKHHEEQLTVQSVAEHFNYHPDYLSRIMKRQIGMTVSEYLYEIRINYIYYDLMNTADFINEIFERHGCTNYRVTMRWFKKRFGCTPKEKRIMEREKL</sequence>
<dbReference type="PROSITE" id="PS01124">
    <property type="entry name" value="HTH_ARAC_FAMILY_2"/>
    <property type="match status" value="1"/>
</dbReference>
<dbReference type="RefSeq" id="WP_109730117.1">
    <property type="nucleotide sequence ID" value="NZ_BAAACK010000006.1"/>
</dbReference>
<evidence type="ECO:0000256" key="1">
    <source>
        <dbReference type="ARBA" id="ARBA00023015"/>
    </source>
</evidence>
<dbReference type="PANTHER" id="PTHR43280:SF34">
    <property type="entry name" value="ARAC-FAMILY TRANSCRIPTIONAL REGULATOR"/>
    <property type="match status" value="1"/>
</dbReference>
<dbReference type="SUPFAM" id="SSF46689">
    <property type="entry name" value="Homeodomain-like"/>
    <property type="match status" value="1"/>
</dbReference>
<evidence type="ECO:0000256" key="2">
    <source>
        <dbReference type="ARBA" id="ARBA00023125"/>
    </source>
</evidence>
<dbReference type="InterPro" id="IPR009057">
    <property type="entry name" value="Homeodomain-like_sf"/>
</dbReference>
<dbReference type="EMBL" id="QGDL01000002">
    <property type="protein sequence ID" value="PWJ31413.1"/>
    <property type="molecule type" value="Genomic_DNA"/>
</dbReference>
<keyword evidence="6" id="KW-1185">Reference proteome</keyword>
<name>A0A2Y9BAZ6_9FIRM</name>
<dbReference type="SMART" id="SM00342">
    <property type="entry name" value="HTH_ARAC"/>
    <property type="match status" value="1"/>
</dbReference>
<accession>A0A2Y9BAZ6</accession>
<dbReference type="Gene3D" id="1.10.10.60">
    <property type="entry name" value="Homeodomain-like"/>
    <property type="match status" value="2"/>
</dbReference>
<dbReference type="Pfam" id="PF02311">
    <property type="entry name" value="AraC_binding"/>
    <property type="match status" value="1"/>
</dbReference>
<comment type="caution">
    <text evidence="5">The sequence shown here is derived from an EMBL/GenBank/DDBJ whole genome shotgun (WGS) entry which is preliminary data.</text>
</comment>
<evidence type="ECO:0000259" key="4">
    <source>
        <dbReference type="PROSITE" id="PS01124"/>
    </source>
</evidence>
<dbReference type="SUPFAM" id="SSF51182">
    <property type="entry name" value="RmlC-like cupins"/>
    <property type="match status" value="1"/>
</dbReference>
<dbReference type="InterPro" id="IPR003313">
    <property type="entry name" value="AraC-bd"/>
</dbReference>
<organism evidence="5 6">
    <name type="scientific">Faecalicatena orotica</name>
    <dbReference type="NCBI Taxonomy" id="1544"/>
    <lineage>
        <taxon>Bacteria</taxon>
        <taxon>Bacillati</taxon>
        <taxon>Bacillota</taxon>
        <taxon>Clostridia</taxon>
        <taxon>Lachnospirales</taxon>
        <taxon>Lachnospiraceae</taxon>
        <taxon>Faecalicatena</taxon>
    </lineage>
</organism>
<dbReference type="PANTHER" id="PTHR43280">
    <property type="entry name" value="ARAC-FAMILY TRANSCRIPTIONAL REGULATOR"/>
    <property type="match status" value="1"/>
</dbReference>